<dbReference type="Gene3D" id="3.10.10.10">
    <property type="entry name" value="HIV Type 1 Reverse Transcriptase, subunit A, domain 1"/>
    <property type="match status" value="1"/>
</dbReference>
<reference evidence="10" key="1">
    <citation type="submission" date="2018-02" db="EMBL/GenBank/DDBJ databases">
        <authorList>
            <person name="Cohen D.B."/>
            <person name="Kent A.D."/>
        </authorList>
    </citation>
    <scope>NUCLEOTIDE SEQUENCE</scope>
</reference>
<evidence type="ECO:0000256" key="6">
    <source>
        <dbReference type="ARBA" id="ARBA00022918"/>
    </source>
</evidence>
<evidence type="ECO:0000256" key="5">
    <source>
        <dbReference type="ARBA" id="ARBA00022801"/>
    </source>
</evidence>
<evidence type="ECO:0000256" key="3">
    <source>
        <dbReference type="ARBA" id="ARBA00022722"/>
    </source>
</evidence>
<feature type="domain" description="Retrotransposon gag" evidence="8">
    <location>
        <begin position="49"/>
        <end position="138"/>
    </location>
</feature>
<sequence>MKIERARLPTKFSPLNLVSYNEKSDLVGHLSHYRQSMTLYNGNDALICRIFPSSLGEVVLRWFDKLKHGSICSWRELSKAFTTRFITNTRNKEVDSLMALTMKSGETLKSYSGRYWETYNEIDRCGEDLALRQFRFGLPQGCRIRQSLTKKPSLSMANLMSKIEQHIRIKEDGVQPQRDFNVKRILIDPGSSAEIMYDSLFWGLGLGQADLDRKADPLYRFSGESVMLAGRVTVKVHVGTISSPTEFWVLNSYSSPYEAPSIVLAFACHSLNVDPLSRPVIQKERRTAPHHVEAVFEEVDRLIKVGAIREILYPTWLSNTVVVKKKNGKWRECIDPLEDELPGCLLRISPDSAKPSEPRKNSVHYTKMDFCYQVMSFGLKNVGSTYQKMITKMFTEQIRKTVEVYIDDMIVKSIYEEDHPKDLCAVFNTLRLHRLKLNTSKCAFGVGSRKFLGFMAFEQLKAYLATTLLLSTPLNGEILYIYLATSAHAVSMAIVRENHGIQRPVYYTSKTLSGAESLYLLLEKLAFTLLCTAKKLSHYFQAHTMVILTEHRLKALLRSANFLGRITKWGAQLGAYDIKYQPRTSIKGQVLADFIAEWSIQLTRIRLGHHTLRPLGTVNGTSGPTRISHFQYCCEYEALHGLRNDIALSADPLHVHCDSQLVVNQISGEYAAKDEKMSAYLARAKSLASAVAPELRRIISVSVQDLPSVGREINSEVCTNSQTASWISPILAYLKNDELSKERKEADRIRRITPRYWISRDGHLYQKSHSGPYLRCVHPDTVQDLLWEIHEGVCEGYTGGRSLAHRAIGQGYWWLYMQKDAAQYVKNVKSVNVGPLPRAPGNRQWLIFASDYFTKWVETESLTHITDTDSKKFVGRNIITRFGIPCVLVSDNGTQFDSGPFKAFCKQTTPWSSSGETPFSLTYGVEAVIPLEVGLPKIRTEYYDPTSNEISLTTELDLAEERRESTLIHLAAYQNGLQRAYEKWVNTRELTIEDLVLRKVIGSRKDPAHGKLGPNWEGPYKIDGWC</sequence>
<dbReference type="GO" id="GO:0003964">
    <property type="term" value="F:RNA-directed DNA polymerase activity"/>
    <property type="evidence" value="ECO:0007669"/>
    <property type="project" value="UniProtKB-KW"/>
</dbReference>
<evidence type="ECO:0000313" key="10">
    <source>
        <dbReference type="EMBL" id="SPC82628.1"/>
    </source>
</evidence>
<evidence type="ECO:0000256" key="2">
    <source>
        <dbReference type="ARBA" id="ARBA00022695"/>
    </source>
</evidence>
<dbReference type="PANTHER" id="PTHR48475">
    <property type="entry name" value="RIBONUCLEASE H"/>
    <property type="match status" value="1"/>
</dbReference>
<keyword evidence="4" id="KW-0255">Endonuclease</keyword>
<feature type="domain" description="Reverse transcriptase RNase H-like" evidence="9">
    <location>
        <begin position="480"/>
        <end position="576"/>
    </location>
</feature>
<dbReference type="CDD" id="cd01647">
    <property type="entry name" value="RT_LTR"/>
    <property type="match status" value="1"/>
</dbReference>
<keyword evidence="6" id="KW-0695">RNA-directed DNA polymerase</keyword>
<dbReference type="Gene3D" id="3.30.420.10">
    <property type="entry name" value="Ribonuclease H-like superfamily/Ribonuclease H"/>
    <property type="match status" value="2"/>
</dbReference>
<dbReference type="SUPFAM" id="SSF53098">
    <property type="entry name" value="Ribonuclease H-like"/>
    <property type="match status" value="1"/>
</dbReference>
<keyword evidence="5" id="KW-0378">Hydrolase</keyword>
<dbReference type="EMBL" id="OIVN01000591">
    <property type="protein sequence ID" value="SPC82628.1"/>
    <property type="molecule type" value="Genomic_DNA"/>
</dbReference>
<evidence type="ECO:0000259" key="8">
    <source>
        <dbReference type="Pfam" id="PF03732"/>
    </source>
</evidence>
<dbReference type="Gene3D" id="3.30.70.270">
    <property type="match status" value="1"/>
</dbReference>
<evidence type="ECO:0000259" key="9">
    <source>
        <dbReference type="Pfam" id="PF17917"/>
    </source>
</evidence>
<organism evidence="10">
    <name type="scientific">Fagus sylvatica</name>
    <name type="common">Beechnut</name>
    <dbReference type="NCBI Taxonomy" id="28930"/>
    <lineage>
        <taxon>Eukaryota</taxon>
        <taxon>Viridiplantae</taxon>
        <taxon>Streptophyta</taxon>
        <taxon>Embryophyta</taxon>
        <taxon>Tracheophyta</taxon>
        <taxon>Spermatophyta</taxon>
        <taxon>Magnoliopsida</taxon>
        <taxon>eudicotyledons</taxon>
        <taxon>Gunneridae</taxon>
        <taxon>Pentapetalae</taxon>
        <taxon>rosids</taxon>
        <taxon>fabids</taxon>
        <taxon>Fagales</taxon>
        <taxon>Fagaceae</taxon>
        <taxon>Fagus</taxon>
    </lineage>
</organism>
<dbReference type="SUPFAM" id="SSF56672">
    <property type="entry name" value="DNA/RNA polymerases"/>
    <property type="match status" value="1"/>
</dbReference>
<dbReference type="Gene3D" id="1.10.340.70">
    <property type="match status" value="1"/>
</dbReference>
<feature type="domain" description="Reverse transcriptase" evidence="7">
    <location>
        <begin position="370"/>
        <end position="454"/>
    </location>
</feature>
<evidence type="ECO:0000256" key="1">
    <source>
        <dbReference type="ARBA" id="ARBA00022679"/>
    </source>
</evidence>
<proteinExistence type="predicted"/>
<gene>
    <name evidence="10" type="ORF">FSB_LOCUS10510</name>
</gene>
<dbReference type="InterPro" id="IPR000477">
    <property type="entry name" value="RT_dom"/>
</dbReference>
<dbReference type="Pfam" id="PF17917">
    <property type="entry name" value="RT_RNaseH"/>
    <property type="match status" value="1"/>
</dbReference>
<keyword evidence="3" id="KW-0540">Nuclease</keyword>
<dbReference type="Pfam" id="PF00078">
    <property type="entry name" value="RVT_1"/>
    <property type="match status" value="1"/>
</dbReference>
<accession>A0A2N9F678</accession>
<dbReference type="GO" id="GO:0016787">
    <property type="term" value="F:hydrolase activity"/>
    <property type="evidence" value="ECO:0007669"/>
    <property type="project" value="UniProtKB-KW"/>
</dbReference>
<keyword evidence="1" id="KW-0808">Transferase</keyword>
<dbReference type="AlphaFoldDB" id="A0A2N9F678"/>
<dbReference type="Pfam" id="PF03732">
    <property type="entry name" value="Retrotrans_gag"/>
    <property type="match status" value="1"/>
</dbReference>
<dbReference type="InterPro" id="IPR043502">
    <property type="entry name" value="DNA/RNA_pol_sf"/>
</dbReference>
<evidence type="ECO:0000259" key="7">
    <source>
        <dbReference type="Pfam" id="PF00078"/>
    </source>
</evidence>
<evidence type="ECO:0000256" key="4">
    <source>
        <dbReference type="ARBA" id="ARBA00022759"/>
    </source>
</evidence>
<name>A0A2N9F678_FAGSY</name>
<dbReference type="InterPro" id="IPR012337">
    <property type="entry name" value="RNaseH-like_sf"/>
</dbReference>
<dbReference type="InterPro" id="IPR005162">
    <property type="entry name" value="Retrotrans_gag_dom"/>
</dbReference>
<dbReference type="PANTHER" id="PTHR48475:SF2">
    <property type="entry name" value="RIBONUCLEASE H"/>
    <property type="match status" value="1"/>
</dbReference>
<dbReference type="InterPro" id="IPR043128">
    <property type="entry name" value="Rev_trsase/Diguanyl_cyclase"/>
</dbReference>
<keyword evidence="2" id="KW-0548">Nucleotidyltransferase</keyword>
<dbReference type="InterPro" id="IPR036397">
    <property type="entry name" value="RNaseH_sf"/>
</dbReference>
<dbReference type="GO" id="GO:0003676">
    <property type="term" value="F:nucleic acid binding"/>
    <property type="evidence" value="ECO:0007669"/>
    <property type="project" value="InterPro"/>
</dbReference>
<dbReference type="InterPro" id="IPR041373">
    <property type="entry name" value="RT_RNaseH"/>
</dbReference>
<dbReference type="GO" id="GO:0004519">
    <property type="term" value="F:endonuclease activity"/>
    <property type="evidence" value="ECO:0007669"/>
    <property type="project" value="UniProtKB-KW"/>
</dbReference>
<protein>
    <submittedName>
        <fullName evidence="10">Uncharacterized protein</fullName>
    </submittedName>
</protein>